<accession>A0AAU9WF70</accession>
<comment type="caution">
    <text evidence="2">The sequence shown here is derived from an EMBL/GenBank/DDBJ whole genome shotgun (WGS) entry which is preliminary data.</text>
</comment>
<dbReference type="AlphaFoldDB" id="A0AAU9WF70"/>
<evidence type="ECO:0000313" key="2">
    <source>
        <dbReference type="EMBL" id="CAH3112498.1"/>
    </source>
</evidence>
<evidence type="ECO:0000256" key="1">
    <source>
        <dbReference type="SAM" id="MobiDB-lite"/>
    </source>
</evidence>
<proteinExistence type="predicted"/>
<gene>
    <name evidence="2" type="ORF">PMEA_00005194</name>
</gene>
<dbReference type="Proteomes" id="UP001159428">
    <property type="component" value="Unassembled WGS sequence"/>
</dbReference>
<dbReference type="EMBL" id="CALNXJ010000013">
    <property type="protein sequence ID" value="CAH3112498.1"/>
    <property type="molecule type" value="Genomic_DNA"/>
</dbReference>
<reference evidence="2 3" key="1">
    <citation type="submission" date="2022-05" db="EMBL/GenBank/DDBJ databases">
        <authorList>
            <consortium name="Genoscope - CEA"/>
            <person name="William W."/>
        </authorList>
    </citation>
    <scope>NUCLEOTIDE SEQUENCE [LARGE SCALE GENOMIC DNA]</scope>
</reference>
<name>A0AAU9WF70_9CNID</name>
<feature type="compositionally biased region" description="Low complexity" evidence="1">
    <location>
        <begin position="80"/>
        <end position="90"/>
    </location>
</feature>
<feature type="region of interest" description="Disordered" evidence="1">
    <location>
        <begin position="54"/>
        <end position="129"/>
    </location>
</feature>
<evidence type="ECO:0000313" key="3">
    <source>
        <dbReference type="Proteomes" id="UP001159428"/>
    </source>
</evidence>
<feature type="compositionally biased region" description="Basic and acidic residues" evidence="1">
    <location>
        <begin position="99"/>
        <end position="125"/>
    </location>
</feature>
<keyword evidence="3" id="KW-1185">Reference proteome</keyword>
<sequence length="343" mass="38869">MHGQDVDDDTLYVWGENGGYRALLKPSEGQGHCFLKLIQNKGRVVARAEFGDLDQKGGQDIDDQQNSNPQQGPSFGGSGENSSFSSPGTSRDLGCSNDGSREDGAGDHKNTREKRKSDSVNKDDSDCASFTSSYREDARKENTLKHSVDQYSSAQVSRCKSMFTEEQINYFKLCFIVTDELAEGLREIFKREWDNRYKATLGEWKDEPKNGMDFWSGESDRNRSRNAHFLRVIKKGNRAEWDCTMLFYAILFSDCIHSLSPAVQSNVNNLRKLRNEEFAHIARGHLSSLHFKNVVSNISTAFHALNLPTQNIREIINTTTFPSEELRQVLTKIDILQDEVSHH</sequence>
<organism evidence="2 3">
    <name type="scientific">Pocillopora meandrina</name>
    <dbReference type="NCBI Taxonomy" id="46732"/>
    <lineage>
        <taxon>Eukaryota</taxon>
        <taxon>Metazoa</taxon>
        <taxon>Cnidaria</taxon>
        <taxon>Anthozoa</taxon>
        <taxon>Hexacorallia</taxon>
        <taxon>Scleractinia</taxon>
        <taxon>Astrocoeniina</taxon>
        <taxon>Pocilloporidae</taxon>
        <taxon>Pocillopora</taxon>
    </lineage>
</organism>
<protein>
    <submittedName>
        <fullName evidence="2">Uncharacterized protein</fullName>
    </submittedName>
</protein>